<dbReference type="KEGG" id="pmes:FX988_03498"/>
<dbReference type="SUPFAM" id="SSF47090">
    <property type="entry name" value="PGBD-like"/>
    <property type="match status" value="1"/>
</dbReference>
<dbReference type="EMBL" id="CP047656">
    <property type="protein sequence ID" value="QHJ13237.1"/>
    <property type="molecule type" value="Genomic_DNA"/>
</dbReference>
<keyword evidence="1" id="KW-0732">Signal</keyword>
<dbReference type="InterPro" id="IPR002477">
    <property type="entry name" value="Peptidoglycan-bd-like"/>
</dbReference>
<keyword evidence="5" id="KW-1185">Reference proteome</keyword>
<proteinExistence type="predicted"/>
<dbReference type="OrthoDB" id="9772911at2"/>
<evidence type="ECO:0000259" key="3">
    <source>
        <dbReference type="Pfam" id="PF13406"/>
    </source>
</evidence>
<dbReference type="Pfam" id="PF13406">
    <property type="entry name" value="SLT_2"/>
    <property type="match status" value="1"/>
</dbReference>
<evidence type="ECO:0000313" key="4">
    <source>
        <dbReference type="EMBL" id="QHJ13237.1"/>
    </source>
</evidence>
<dbReference type="SUPFAM" id="SSF53955">
    <property type="entry name" value="Lysozyme-like"/>
    <property type="match status" value="1"/>
</dbReference>
<evidence type="ECO:0000259" key="2">
    <source>
        <dbReference type="Pfam" id="PF01471"/>
    </source>
</evidence>
<dbReference type="GO" id="GO:0009253">
    <property type="term" value="P:peptidoglycan catabolic process"/>
    <property type="evidence" value="ECO:0007669"/>
    <property type="project" value="TreeGrafter"/>
</dbReference>
<feature type="domain" description="Transglycosylase SLT" evidence="3">
    <location>
        <begin position="59"/>
        <end position="350"/>
    </location>
</feature>
<feature type="signal peptide" evidence="1">
    <location>
        <begin position="1"/>
        <end position="29"/>
    </location>
</feature>
<gene>
    <name evidence="4" type="ORF">FX988_03498</name>
</gene>
<evidence type="ECO:0000256" key="1">
    <source>
        <dbReference type="SAM" id="SignalP"/>
    </source>
</evidence>
<dbReference type="NCBIfam" id="TIGR02283">
    <property type="entry name" value="MltB_2"/>
    <property type="match status" value="1"/>
</dbReference>
<keyword evidence="4" id="KW-0456">Lyase</keyword>
<dbReference type="FunFam" id="1.10.8.350:FF:000001">
    <property type="entry name" value="Lytic murein transglycosylase B"/>
    <property type="match status" value="1"/>
</dbReference>
<organism evidence="4 5">
    <name type="scientific">Paraglaciecola mesophila</name>
    <dbReference type="NCBI Taxonomy" id="197222"/>
    <lineage>
        <taxon>Bacteria</taxon>
        <taxon>Pseudomonadati</taxon>
        <taxon>Pseudomonadota</taxon>
        <taxon>Gammaproteobacteria</taxon>
        <taxon>Alteromonadales</taxon>
        <taxon>Alteromonadaceae</taxon>
        <taxon>Paraglaciecola</taxon>
    </lineage>
</organism>
<dbReference type="Gene3D" id="1.10.8.350">
    <property type="entry name" value="Bacterial muramidase"/>
    <property type="match status" value="1"/>
</dbReference>
<feature type="chain" id="PRO_5032541831" evidence="1">
    <location>
        <begin position="30"/>
        <end position="434"/>
    </location>
</feature>
<dbReference type="GO" id="GO:0008933">
    <property type="term" value="F:peptidoglycan lytic transglycosylase activity"/>
    <property type="evidence" value="ECO:0007669"/>
    <property type="project" value="TreeGrafter"/>
</dbReference>
<dbReference type="InterPro" id="IPR023346">
    <property type="entry name" value="Lysozyme-like_dom_sf"/>
</dbReference>
<dbReference type="PROSITE" id="PS51257">
    <property type="entry name" value="PROKAR_LIPOPROTEIN"/>
    <property type="match status" value="1"/>
</dbReference>
<dbReference type="InterPro" id="IPR036366">
    <property type="entry name" value="PGBDSf"/>
</dbReference>
<protein>
    <submittedName>
        <fullName evidence="4">Membrane-bound lytic murein transglycosylase B</fullName>
        <ecNumber evidence="4">4.2.2.-</ecNumber>
    </submittedName>
</protein>
<evidence type="ECO:0000313" key="5">
    <source>
        <dbReference type="Proteomes" id="UP000464524"/>
    </source>
</evidence>
<dbReference type="PANTHER" id="PTHR30163">
    <property type="entry name" value="MEMBRANE-BOUND LYTIC MUREIN TRANSGLYCOSYLASE B"/>
    <property type="match status" value="1"/>
</dbReference>
<dbReference type="Gene3D" id="1.10.101.10">
    <property type="entry name" value="PGBD-like superfamily/PGBD"/>
    <property type="match status" value="1"/>
</dbReference>
<dbReference type="Gene3D" id="1.10.530.10">
    <property type="match status" value="1"/>
</dbReference>
<dbReference type="InterPro" id="IPR031304">
    <property type="entry name" value="SLT_2"/>
</dbReference>
<sequence length="434" mass="47976">MRATSNNKSVLNTLAAIASCLVVSQVSMAAQSDMKEQKVSVEQSAAQTVEDALSPQALFEQCVVDLQDKAKTVGVSQRVTRDVLGGAKYKEKIISLDRNQPEFVQTFTDYFEKRVNTWRIDKGRQMLAKHRVFLNELNKEYGVPAQYLLAFWGLETNFGSYKGKSPVIDSLVTLACDNRRSRYFSSELMQALLLIDREKLDDKQMVGSWAGAMGHTQFMPSAYMKYAVDGDKDGQINLWNSEKDALASAANFLKNLGWQAGYKWGREVSLPEPFDYTLAGKNSPKTLSVWNDAGVTRTDGNPIGAADIKGALLVPAGHEGPSFLAYKNFNVILRWNNSEYYGIAVGHLADRIAGLGTLSKPLPKLPDYTVDEMRQLQDKLNELGFDVGKADGILGPGTRSGIRQFQLSKNMIADGYPARNVFDALMNQPSPSNS</sequence>
<dbReference type="InterPro" id="IPR036365">
    <property type="entry name" value="PGBD-like_sf"/>
</dbReference>
<name>A0A857JQK4_9ALTE</name>
<dbReference type="AlphaFoldDB" id="A0A857JQK4"/>
<reference evidence="4 5" key="1">
    <citation type="submission" date="2019-12" db="EMBL/GenBank/DDBJ databases">
        <title>Genome sequencing and assembly of endphytes of Porphyra tenera.</title>
        <authorList>
            <person name="Park J.M."/>
            <person name="Shin R."/>
            <person name="Jo S.H."/>
        </authorList>
    </citation>
    <scope>NUCLEOTIDE SEQUENCE [LARGE SCALE GENOMIC DNA]</scope>
    <source>
        <strain evidence="4 5">GPM4</strain>
    </source>
</reference>
<dbReference type="InterPro" id="IPR043426">
    <property type="entry name" value="MltB-like"/>
</dbReference>
<dbReference type="Pfam" id="PF01471">
    <property type="entry name" value="PG_binding_1"/>
    <property type="match status" value="1"/>
</dbReference>
<accession>A0A857JQK4</accession>
<dbReference type="Proteomes" id="UP000464524">
    <property type="component" value="Chromosome"/>
</dbReference>
<dbReference type="CDD" id="cd13399">
    <property type="entry name" value="Slt35-like"/>
    <property type="match status" value="1"/>
</dbReference>
<dbReference type="EC" id="4.2.2.-" evidence="4"/>
<dbReference type="PANTHER" id="PTHR30163:SF8">
    <property type="entry name" value="LYTIC MUREIN TRANSGLYCOSYLASE"/>
    <property type="match status" value="1"/>
</dbReference>
<feature type="domain" description="Peptidoglycan binding-like" evidence="2">
    <location>
        <begin position="371"/>
        <end position="425"/>
    </location>
</feature>
<dbReference type="InterPro" id="IPR011970">
    <property type="entry name" value="MltB_2"/>
</dbReference>